<gene>
    <name evidence="2" type="ORF">ACFSVL_18220</name>
</gene>
<name>A0ABW5H8V0_9PSEU</name>
<sequence>MTMRMTLEPTARVRGARRVRAIFAVALARGLVRLSPRRLRAVLTTASRGAGPTDPDRALLARNAVVAVSKRCAAQQCLQRSVAAALLCRMSGRWPTWCTGIRVQPFRAHAWIEAGGQPVGEESDMSLYVKVMEVRSRAR</sequence>
<organism evidence="2 3">
    <name type="scientific">Amycolatopsis silviterrae</name>
    <dbReference type="NCBI Taxonomy" id="1656914"/>
    <lineage>
        <taxon>Bacteria</taxon>
        <taxon>Bacillati</taxon>
        <taxon>Actinomycetota</taxon>
        <taxon>Actinomycetes</taxon>
        <taxon>Pseudonocardiales</taxon>
        <taxon>Pseudonocardiaceae</taxon>
        <taxon>Amycolatopsis</taxon>
    </lineage>
</organism>
<dbReference type="Proteomes" id="UP001597483">
    <property type="component" value="Unassembled WGS sequence"/>
</dbReference>
<dbReference type="NCBIfam" id="NF033537">
    <property type="entry name" value="lasso_biosyn_B2"/>
    <property type="match status" value="1"/>
</dbReference>
<dbReference type="InterPro" id="IPR053521">
    <property type="entry name" value="McjB-like"/>
</dbReference>
<keyword evidence="3" id="KW-1185">Reference proteome</keyword>
<dbReference type="Pfam" id="PF13471">
    <property type="entry name" value="Transglut_core3"/>
    <property type="match status" value="1"/>
</dbReference>
<accession>A0ABW5H8V0</accession>
<protein>
    <submittedName>
        <fullName evidence="2">Lasso peptide biosynthesis B2 protein</fullName>
    </submittedName>
</protein>
<feature type="domain" description="Microcin J25-processing protein McjB C-terminal" evidence="1">
    <location>
        <begin position="22"/>
        <end position="132"/>
    </location>
</feature>
<evidence type="ECO:0000313" key="2">
    <source>
        <dbReference type="EMBL" id="MFD2469325.1"/>
    </source>
</evidence>
<dbReference type="EMBL" id="JBHUKS010000012">
    <property type="protein sequence ID" value="MFD2469325.1"/>
    <property type="molecule type" value="Genomic_DNA"/>
</dbReference>
<evidence type="ECO:0000259" key="1">
    <source>
        <dbReference type="Pfam" id="PF13471"/>
    </source>
</evidence>
<dbReference type="InterPro" id="IPR032708">
    <property type="entry name" value="McjB_C"/>
</dbReference>
<evidence type="ECO:0000313" key="3">
    <source>
        <dbReference type="Proteomes" id="UP001597483"/>
    </source>
</evidence>
<comment type="caution">
    <text evidence="2">The sequence shown here is derived from an EMBL/GenBank/DDBJ whole genome shotgun (WGS) entry which is preliminary data.</text>
</comment>
<proteinExistence type="predicted"/>
<dbReference type="RefSeq" id="WP_378305613.1">
    <property type="nucleotide sequence ID" value="NZ_JBHUKS010000012.1"/>
</dbReference>
<reference evidence="3" key="1">
    <citation type="journal article" date="2019" name="Int. J. Syst. Evol. Microbiol.">
        <title>The Global Catalogue of Microorganisms (GCM) 10K type strain sequencing project: providing services to taxonomists for standard genome sequencing and annotation.</title>
        <authorList>
            <consortium name="The Broad Institute Genomics Platform"/>
            <consortium name="The Broad Institute Genome Sequencing Center for Infectious Disease"/>
            <person name="Wu L."/>
            <person name="Ma J."/>
        </authorList>
    </citation>
    <scope>NUCLEOTIDE SEQUENCE [LARGE SCALE GENOMIC DNA]</scope>
    <source>
        <strain evidence="3">CGMCC 4.7641</strain>
    </source>
</reference>